<accession>U1GM36</accession>
<keyword evidence="2" id="KW-1185">Reference proteome</keyword>
<reference evidence="2" key="1">
    <citation type="journal article" date="2014" name="BMC Genomics">
        <title>Genome characteristics reveal the impact of lichenization on lichen-forming fungus Endocarpon pusillum Hedwig (Verrucariales, Ascomycota).</title>
        <authorList>
            <person name="Wang Y.-Y."/>
            <person name="Liu B."/>
            <person name="Zhang X.-Y."/>
            <person name="Zhou Q.-M."/>
            <person name="Zhang T."/>
            <person name="Li H."/>
            <person name="Yu Y.-F."/>
            <person name="Zhang X.-L."/>
            <person name="Hao X.-Y."/>
            <person name="Wang M."/>
            <person name="Wang L."/>
            <person name="Wei J.-C."/>
        </authorList>
    </citation>
    <scope>NUCLEOTIDE SEQUENCE [LARGE SCALE GENOMIC DNA]</scope>
    <source>
        <strain evidence="2">Z07020 / HMAS-L-300199</strain>
    </source>
</reference>
<sequence length="52" mass="6178">MANGYILSRQISDLERKMDIRITALERKMDIRIAALERDVKILLRRKGCSWM</sequence>
<dbReference type="Proteomes" id="UP000019373">
    <property type="component" value="Unassembled WGS sequence"/>
</dbReference>
<dbReference type="GeneID" id="19238188"/>
<gene>
    <name evidence="1" type="ORF">EPUS_03141</name>
</gene>
<proteinExistence type="predicted"/>
<dbReference type="HOGENOM" id="CLU_3087217_0_0_1"/>
<evidence type="ECO:0000313" key="2">
    <source>
        <dbReference type="Proteomes" id="UP000019373"/>
    </source>
</evidence>
<dbReference type="EMBL" id="KE720961">
    <property type="protein sequence ID" value="ERF73308.1"/>
    <property type="molecule type" value="Genomic_DNA"/>
</dbReference>
<evidence type="ECO:0000313" key="1">
    <source>
        <dbReference type="EMBL" id="ERF73308.1"/>
    </source>
</evidence>
<dbReference type="RefSeq" id="XP_007801081.1">
    <property type="nucleotide sequence ID" value="XM_007802890.1"/>
</dbReference>
<dbReference type="AlphaFoldDB" id="U1GM36"/>
<organism evidence="1 2">
    <name type="scientific">Endocarpon pusillum (strain Z07020 / HMAS-L-300199)</name>
    <name type="common">Lichen-forming fungus</name>
    <dbReference type="NCBI Taxonomy" id="1263415"/>
    <lineage>
        <taxon>Eukaryota</taxon>
        <taxon>Fungi</taxon>
        <taxon>Dikarya</taxon>
        <taxon>Ascomycota</taxon>
        <taxon>Pezizomycotina</taxon>
        <taxon>Eurotiomycetes</taxon>
        <taxon>Chaetothyriomycetidae</taxon>
        <taxon>Verrucariales</taxon>
        <taxon>Verrucariaceae</taxon>
        <taxon>Endocarpon</taxon>
    </lineage>
</organism>
<name>U1GM36_ENDPU</name>
<protein>
    <submittedName>
        <fullName evidence="1">Uncharacterized protein</fullName>
    </submittedName>
</protein>